<feature type="non-terminal residue" evidence="3">
    <location>
        <position position="316"/>
    </location>
</feature>
<evidence type="ECO:0000313" key="3">
    <source>
        <dbReference type="EMBL" id="OQR99667.1"/>
    </source>
</evidence>
<organism evidence="3 4">
    <name type="scientific">Thraustotheca clavata</name>
    <dbReference type="NCBI Taxonomy" id="74557"/>
    <lineage>
        <taxon>Eukaryota</taxon>
        <taxon>Sar</taxon>
        <taxon>Stramenopiles</taxon>
        <taxon>Oomycota</taxon>
        <taxon>Saprolegniomycetes</taxon>
        <taxon>Saprolegniales</taxon>
        <taxon>Achlyaceae</taxon>
        <taxon>Thraustotheca</taxon>
    </lineage>
</organism>
<sequence>MRAVGTMVTAALAATYCVEAAHGQDETSWDSPKSTSKYAELLNRDTDKFVSSVADWASRIADKKLEVDSSFTVRTDGHEWSETCGDLSAHQAFPVLESFLDKPAEAHSSLKQATPLEWRPEDECVNKNPLESLDGGAHAQFDIFCGEKHLAHAISGGSGFYAPNHRGNNYVGGAKAAVHIGDEIELAGELHAGSRFHGNMHTYQVPKDASRVVDNLHATMRDCAQDGSLVIQGVAGGGWTQHYKDSHGKRLKSVVGYANSFTLNSSEEHKHSKDKKSKKDHEHKKSKKDDDEDEHKHKKSKKDDDEDEHKHKKSKK</sequence>
<dbReference type="EMBL" id="JNBS01001791">
    <property type="protein sequence ID" value="OQR99667.1"/>
    <property type="molecule type" value="Genomic_DNA"/>
</dbReference>
<keyword evidence="4" id="KW-1185">Reference proteome</keyword>
<name>A0A1V9ZNV3_9STRA</name>
<dbReference type="OrthoDB" id="167910at2759"/>
<dbReference type="Proteomes" id="UP000243217">
    <property type="component" value="Unassembled WGS sequence"/>
</dbReference>
<protein>
    <recommendedName>
        <fullName evidence="5">Secreted protein</fullName>
    </recommendedName>
</protein>
<evidence type="ECO:0008006" key="5">
    <source>
        <dbReference type="Google" id="ProtNLM"/>
    </source>
</evidence>
<keyword evidence="2" id="KW-0732">Signal</keyword>
<proteinExistence type="predicted"/>
<evidence type="ECO:0000256" key="2">
    <source>
        <dbReference type="SAM" id="SignalP"/>
    </source>
</evidence>
<comment type="caution">
    <text evidence="3">The sequence shown here is derived from an EMBL/GenBank/DDBJ whole genome shotgun (WGS) entry which is preliminary data.</text>
</comment>
<feature type="compositionally biased region" description="Basic residues" evidence="1">
    <location>
        <begin position="272"/>
        <end position="286"/>
    </location>
</feature>
<gene>
    <name evidence="3" type="ORF">THRCLA_21803</name>
</gene>
<evidence type="ECO:0000313" key="4">
    <source>
        <dbReference type="Proteomes" id="UP000243217"/>
    </source>
</evidence>
<evidence type="ECO:0000256" key="1">
    <source>
        <dbReference type="SAM" id="MobiDB-lite"/>
    </source>
</evidence>
<dbReference type="AlphaFoldDB" id="A0A1V9ZNV3"/>
<accession>A0A1V9ZNV3</accession>
<feature type="chain" id="PRO_5010729793" description="Secreted protein" evidence="2">
    <location>
        <begin position="24"/>
        <end position="316"/>
    </location>
</feature>
<reference evidence="3 4" key="1">
    <citation type="journal article" date="2014" name="Genome Biol. Evol.">
        <title>The secreted proteins of Achlya hypogyna and Thraustotheca clavata identify the ancestral oomycete secretome and reveal gene acquisitions by horizontal gene transfer.</title>
        <authorList>
            <person name="Misner I."/>
            <person name="Blouin N."/>
            <person name="Leonard G."/>
            <person name="Richards T.A."/>
            <person name="Lane C.E."/>
        </authorList>
    </citation>
    <scope>NUCLEOTIDE SEQUENCE [LARGE SCALE GENOMIC DNA]</scope>
    <source>
        <strain evidence="3 4">ATCC 34112</strain>
    </source>
</reference>
<feature type="signal peptide" evidence="2">
    <location>
        <begin position="1"/>
        <end position="23"/>
    </location>
</feature>
<dbReference type="STRING" id="74557.A0A1V9ZNV3"/>
<feature type="region of interest" description="Disordered" evidence="1">
    <location>
        <begin position="265"/>
        <end position="316"/>
    </location>
</feature>